<keyword evidence="6" id="KW-1133">Transmembrane helix</keyword>
<evidence type="ECO:0000313" key="9">
    <source>
        <dbReference type="Proteomes" id="UP000825729"/>
    </source>
</evidence>
<dbReference type="AlphaFoldDB" id="A0AAV7DYU2"/>
<evidence type="ECO:0000256" key="3">
    <source>
        <dbReference type="ARBA" id="ARBA00023085"/>
    </source>
</evidence>
<protein>
    <recommendedName>
        <fullName evidence="5">Pectinesterase</fullName>
        <ecNumber evidence="5">3.1.1.11</ecNumber>
    </recommendedName>
</protein>
<dbReference type="Gene3D" id="2.160.20.10">
    <property type="entry name" value="Single-stranded right-handed beta-helix, Pectin lyase-like"/>
    <property type="match status" value="1"/>
</dbReference>
<comment type="caution">
    <text evidence="8">The sequence shown here is derived from an EMBL/GenBank/DDBJ whole genome shotgun (WGS) entry which is preliminary data.</text>
</comment>
<comment type="catalytic activity">
    <reaction evidence="5">
        <text>[(1-&gt;4)-alpha-D-galacturonosyl methyl ester](n) + n H2O = [(1-&gt;4)-alpha-D-galacturonosyl](n) + n methanol + n H(+)</text>
        <dbReference type="Rhea" id="RHEA:22380"/>
        <dbReference type="Rhea" id="RHEA-COMP:14570"/>
        <dbReference type="Rhea" id="RHEA-COMP:14573"/>
        <dbReference type="ChEBI" id="CHEBI:15377"/>
        <dbReference type="ChEBI" id="CHEBI:15378"/>
        <dbReference type="ChEBI" id="CHEBI:17790"/>
        <dbReference type="ChEBI" id="CHEBI:140522"/>
        <dbReference type="ChEBI" id="CHEBI:140523"/>
        <dbReference type="EC" id="3.1.1.11"/>
    </reaction>
</comment>
<dbReference type="InterPro" id="IPR012334">
    <property type="entry name" value="Pectin_lyas_fold"/>
</dbReference>
<keyword evidence="6" id="KW-0812">Transmembrane</keyword>
<evidence type="ECO:0000256" key="5">
    <source>
        <dbReference type="RuleBase" id="RU000589"/>
    </source>
</evidence>
<proteinExistence type="predicted"/>
<dbReference type="PANTHER" id="PTHR31707">
    <property type="entry name" value="PECTINESTERASE"/>
    <property type="match status" value="1"/>
</dbReference>
<dbReference type="PROSITE" id="PS00503">
    <property type="entry name" value="PECTINESTERASE_2"/>
    <property type="match status" value="1"/>
</dbReference>
<evidence type="ECO:0000313" key="8">
    <source>
        <dbReference type="EMBL" id="KAG9441810.1"/>
    </source>
</evidence>
<evidence type="ECO:0000259" key="7">
    <source>
        <dbReference type="Pfam" id="PF01095"/>
    </source>
</evidence>
<feature type="transmembrane region" description="Helical" evidence="6">
    <location>
        <begin position="14"/>
        <end position="33"/>
    </location>
</feature>
<evidence type="ECO:0000256" key="4">
    <source>
        <dbReference type="PROSITE-ProRule" id="PRU10040"/>
    </source>
</evidence>
<organism evidence="8 9">
    <name type="scientific">Aristolochia fimbriata</name>
    <name type="common">White veined hardy Dutchman's pipe vine</name>
    <dbReference type="NCBI Taxonomy" id="158543"/>
    <lineage>
        <taxon>Eukaryota</taxon>
        <taxon>Viridiplantae</taxon>
        <taxon>Streptophyta</taxon>
        <taxon>Embryophyta</taxon>
        <taxon>Tracheophyta</taxon>
        <taxon>Spermatophyta</taxon>
        <taxon>Magnoliopsida</taxon>
        <taxon>Magnoliidae</taxon>
        <taxon>Piperales</taxon>
        <taxon>Aristolochiaceae</taxon>
        <taxon>Aristolochia</taxon>
    </lineage>
</organism>
<dbReference type="InterPro" id="IPR000070">
    <property type="entry name" value="Pectinesterase_cat"/>
</dbReference>
<keyword evidence="6" id="KW-0472">Membrane</keyword>
<sequence length="369" mass="39932">MPYRNLSPETTRKIMDWFITVVLFIALVTLVTLRFTIFKPRREAPNVIVPSITVAQDGSGNYTTISAAIAAAPSYSHSRFGILIRAGVYREAVRVPGDKQRLALIGEGSGLTIISGNHSRSVNLSRSGNLVEDDTATLWIDGFGFVGMDMKVKNTGNGAAVVNLADRSAFQSCIFEGYRRVVRAVIGKQFYGECTIFGAVDIISGAAAAVFQNSVIVVGKPAVRADYPSVVTLQERKNKLFSVSGFVIQGGRVVAASSDFDETPVTGTYLGRPGGKFSSAVVMQCFLGPLINPLGWLRVNESASDNDDQVEFREFDNTGPGAKTMKRASWPGFKVINTTSEARLFTVDSFIEGKGWLPETTVNFVPGFL</sequence>
<dbReference type="GO" id="GO:0045490">
    <property type="term" value="P:pectin catabolic process"/>
    <property type="evidence" value="ECO:0007669"/>
    <property type="project" value="UniProtKB-UniRule"/>
</dbReference>
<evidence type="ECO:0000256" key="1">
    <source>
        <dbReference type="ARBA" id="ARBA00005184"/>
    </source>
</evidence>
<dbReference type="Proteomes" id="UP000825729">
    <property type="component" value="Unassembled WGS sequence"/>
</dbReference>
<dbReference type="SUPFAM" id="SSF51126">
    <property type="entry name" value="Pectin lyase-like"/>
    <property type="match status" value="1"/>
</dbReference>
<evidence type="ECO:0000256" key="2">
    <source>
        <dbReference type="ARBA" id="ARBA00022801"/>
    </source>
</evidence>
<name>A0AAV7DYU2_ARIFI</name>
<feature type="domain" description="Pectinesterase catalytic" evidence="7">
    <location>
        <begin position="52"/>
        <end position="353"/>
    </location>
</feature>
<accession>A0AAV7DYU2</accession>
<dbReference type="InterPro" id="IPR033131">
    <property type="entry name" value="Pectinesterase_Asp_AS"/>
</dbReference>
<dbReference type="EC" id="3.1.1.11" evidence="5"/>
<dbReference type="InterPro" id="IPR011050">
    <property type="entry name" value="Pectin_lyase_fold/virulence"/>
</dbReference>
<dbReference type="GO" id="GO:0030599">
    <property type="term" value="F:pectinesterase activity"/>
    <property type="evidence" value="ECO:0007669"/>
    <property type="project" value="UniProtKB-UniRule"/>
</dbReference>
<gene>
    <name evidence="8" type="ORF">H6P81_017664</name>
</gene>
<reference evidence="8 9" key="1">
    <citation type="submission" date="2021-07" db="EMBL/GenBank/DDBJ databases">
        <title>The Aristolochia fimbriata genome: insights into angiosperm evolution, floral development and chemical biosynthesis.</title>
        <authorList>
            <person name="Jiao Y."/>
        </authorList>
    </citation>
    <scope>NUCLEOTIDE SEQUENCE [LARGE SCALE GENOMIC DNA]</scope>
    <source>
        <strain evidence="8">IBCAS-2021</strain>
        <tissue evidence="8">Leaf</tissue>
    </source>
</reference>
<comment type="pathway">
    <text evidence="1 5">Glycan metabolism; pectin degradation; 2-dehydro-3-deoxy-D-gluconate from pectin: step 1/5.</text>
</comment>
<keyword evidence="2 5" id="KW-0378">Hydrolase</keyword>
<evidence type="ECO:0000256" key="6">
    <source>
        <dbReference type="SAM" id="Phobius"/>
    </source>
</evidence>
<keyword evidence="9" id="KW-1185">Reference proteome</keyword>
<dbReference type="Pfam" id="PF01095">
    <property type="entry name" value="Pectinesterase"/>
    <property type="match status" value="1"/>
</dbReference>
<dbReference type="EMBL" id="JAINDJ010000007">
    <property type="protein sequence ID" value="KAG9441810.1"/>
    <property type="molecule type" value="Genomic_DNA"/>
</dbReference>
<dbReference type="GO" id="GO:0042545">
    <property type="term" value="P:cell wall modification"/>
    <property type="evidence" value="ECO:0007669"/>
    <property type="project" value="UniProtKB-UniRule"/>
</dbReference>
<feature type="active site" evidence="4">
    <location>
        <position position="201"/>
    </location>
</feature>
<keyword evidence="3 5" id="KW-0063">Aspartyl esterase</keyword>